<feature type="domain" description="Acetyl-CoA dehydrogenase-like C-terminal" evidence="14">
    <location>
        <begin position="479"/>
        <end position="601"/>
    </location>
</feature>
<evidence type="ECO:0000256" key="4">
    <source>
        <dbReference type="ARBA" id="ARBA00022827"/>
    </source>
</evidence>
<feature type="domain" description="Acyl-CoA dehydrogenase/oxidase N-terminal" evidence="13">
    <location>
        <begin position="88"/>
        <end position="166"/>
    </location>
</feature>
<name>A0A249MQB9_SPHXE</name>
<organism evidence="15 16">
    <name type="scientific">Sphingobium xenophagum</name>
    <dbReference type="NCBI Taxonomy" id="121428"/>
    <lineage>
        <taxon>Bacteria</taxon>
        <taxon>Pseudomonadati</taxon>
        <taxon>Pseudomonadota</taxon>
        <taxon>Alphaproteobacteria</taxon>
        <taxon>Sphingomonadales</taxon>
        <taxon>Sphingomonadaceae</taxon>
        <taxon>Sphingobium</taxon>
    </lineage>
</organism>
<comment type="function">
    <text evidence="7">Involved in the assimilation of dimethylsulphoniopropionate (DMSP), an important compound in the fixation of carbon in marine phytoplankton, by mediating the conversion of 3-(methylthio)propanoyl-CoA (MMPA-CoA) to 3-(methylthio)acryloyl-CoA (MTA-CoA).</text>
</comment>
<dbReference type="InterPro" id="IPR036250">
    <property type="entry name" value="AcylCo_DH-like_C"/>
</dbReference>
<keyword evidence="4 10" id="KW-0274">FAD</keyword>
<evidence type="ECO:0000256" key="8">
    <source>
        <dbReference type="ARBA" id="ARBA00066694"/>
    </source>
</evidence>
<dbReference type="Gene3D" id="1.20.140.10">
    <property type="entry name" value="Butyryl-CoA Dehydrogenase, subunit A, domain 3"/>
    <property type="match status" value="1"/>
</dbReference>
<evidence type="ECO:0000256" key="7">
    <source>
        <dbReference type="ARBA" id="ARBA00058683"/>
    </source>
</evidence>
<dbReference type="InterPro" id="IPR009100">
    <property type="entry name" value="AcylCoA_DH/oxidase_NM_dom_sf"/>
</dbReference>
<comment type="similarity">
    <text evidence="2 10">Belongs to the acyl-CoA dehydrogenase family.</text>
</comment>
<keyword evidence="3 10" id="KW-0285">Flavoprotein</keyword>
<gene>
    <name evidence="15" type="ORF">CJD35_01935</name>
</gene>
<dbReference type="SUPFAM" id="SSF56645">
    <property type="entry name" value="Acyl-CoA dehydrogenase NM domain-like"/>
    <property type="match status" value="1"/>
</dbReference>
<dbReference type="InterPro" id="IPR037069">
    <property type="entry name" value="AcylCoA_DH/ox_N_sf"/>
</dbReference>
<reference evidence="15 16" key="1">
    <citation type="submission" date="2017-08" db="EMBL/GenBank/DDBJ databases">
        <title>Whole Genome Sequence of Sphingobium hydrophobicum C1: Insights into Adaption to the Electronic-waste Contaminated Sediment.</title>
        <authorList>
            <person name="Song D."/>
            <person name="Chen X."/>
            <person name="Xu M."/>
        </authorList>
    </citation>
    <scope>NUCLEOTIDE SEQUENCE [LARGE SCALE GENOMIC DNA]</scope>
    <source>
        <strain evidence="15 16">C1</strain>
    </source>
</reference>
<evidence type="ECO:0000259" key="14">
    <source>
        <dbReference type="Pfam" id="PF12806"/>
    </source>
</evidence>
<proteinExistence type="inferred from homology"/>
<accession>A0A249MQB9</accession>
<dbReference type="KEGG" id="shyd:CJD35_01935"/>
<protein>
    <recommendedName>
        <fullName evidence="9">3-methylmercaptopropionyl-CoA dehydrogenase</fullName>
        <ecNumber evidence="8">1.3.99.41</ecNumber>
    </recommendedName>
</protein>
<dbReference type="Pfam" id="PF02771">
    <property type="entry name" value="Acyl-CoA_dh_N"/>
    <property type="match status" value="1"/>
</dbReference>
<comment type="catalytic activity">
    <reaction evidence="6">
        <text>3-(methylsulfanyl)propanoyl-CoA + oxidized [electron-transfer flavoprotein] + H(+) = 3-(methylsulfanyl)acryloyl-CoA + reduced [electron-transfer flavoprotein]</text>
        <dbReference type="Rhea" id="RHEA:52612"/>
        <dbReference type="Rhea" id="RHEA-COMP:10685"/>
        <dbReference type="Rhea" id="RHEA-COMP:10686"/>
        <dbReference type="ChEBI" id="CHEBI:15378"/>
        <dbReference type="ChEBI" id="CHEBI:57692"/>
        <dbReference type="ChEBI" id="CHEBI:58307"/>
        <dbReference type="ChEBI" id="CHEBI:82815"/>
        <dbReference type="ChEBI" id="CHEBI:84994"/>
        <dbReference type="EC" id="1.3.99.41"/>
    </reaction>
    <physiologicalReaction direction="left-to-right" evidence="6">
        <dbReference type="Rhea" id="RHEA:52613"/>
    </physiologicalReaction>
</comment>
<dbReference type="Pfam" id="PF00441">
    <property type="entry name" value="Acyl-CoA_dh_1"/>
    <property type="match status" value="1"/>
</dbReference>
<evidence type="ECO:0000313" key="15">
    <source>
        <dbReference type="EMBL" id="ASY43349.1"/>
    </source>
</evidence>
<dbReference type="PANTHER" id="PTHR42803:SF1">
    <property type="entry name" value="BROAD-SPECIFICITY LINEAR ACYL-COA DEHYDROGENASE FADE5"/>
    <property type="match status" value="1"/>
</dbReference>
<dbReference type="InterPro" id="IPR013786">
    <property type="entry name" value="AcylCoA_DH/ox_N"/>
</dbReference>
<dbReference type="Proteomes" id="UP000217141">
    <property type="component" value="Chromosome I"/>
</dbReference>
<dbReference type="InterPro" id="IPR006091">
    <property type="entry name" value="Acyl-CoA_Oxase/DH_mid-dom"/>
</dbReference>
<comment type="cofactor">
    <cofactor evidence="1 10">
        <name>FAD</name>
        <dbReference type="ChEBI" id="CHEBI:57692"/>
    </cofactor>
</comment>
<evidence type="ECO:0000259" key="12">
    <source>
        <dbReference type="Pfam" id="PF02770"/>
    </source>
</evidence>
<evidence type="ECO:0000256" key="1">
    <source>
        <dbReference type="ARBA" id="ARBA00001974"/>
    </source>
</evidence>
<dbReference type="FunFam" id="2.40.110.10:FF:000031">
    <property type="entry name" value="Acyl-CoA dehydrogenase, putative"/>
    <property type="match status" value="1"/>
</dbReference>
<dbReference type="InterPro" id="IPR046373">
    <property type="entry name" value="Acyl-CoA_Oxase/DH_mid-dom_sf"/>
</dbReference>
<feature type="domain" description="Acyl-CoA dehydrogenase/oxidase C-terminal" evidence="11">
    <location>
        <begin position="290"/>
        <end position="459"/>
    </location>
</feature>
<dbReference type="InterPro" id="IPR009075">
    <property type="entry name" value="AcylCo_DH/oxidase_C"/>
</dbReference>
<evidence type="ECO:0000256" key="5">
    <source>
        <dbReference type="ARBA" id="ARBA00023002"/>
    </source>
</evidence>
<evidence type="ECO:0000256" key="9">
    <source>
        <dbReference type="ARBA" id="ARBA00069043"/>
    </source>
</evidence>
<evidence type="ECO:0000256" key="10">
    <source>
        <dbReference type="RuleBase" id="RU362125"/>
    </source>
</evidence>
<dbReference type="InterPro" id="IPR025878">
    <property type="entry name" value="Acyl-CoA_dh-like_C_dom"/>
</dbReference>
<evidence type="ECO:0000259" key="13">
    <source>
        <dbReference type="Pfam" id="PF02771"/>
    </source>
</evidence>
<sequence length="608" mass="64982">MRKTPGDDHAHLYPPVRDTRFVLDHVVGLERYANLPGFENATPDLVEAILTEGGKIAAEVLFPLNAVGDKEGCTRHPDGSVTTPTGFKDAFDQFVAGGWTTLHSPAEFGGQGLPSVLATAVDEYVLSANQAFEMYHGLTAGAVAALIAKGSDELQQRYIPKMVSGQWTGTMNLTEPHCGTDLGLIKTKAVPNADGSYAITGTKIFISAGEHDLSENIIHLVLAKTPGAPDSSKGISLFVVPKILLHDDGSLGERNAVSCGSIEHKMGIHGNATCVMNYDGATGWMVGEENKGLAAMFIMMNAARLGVGLQGLAQGEIALQNAVHYARDRRQGRALTGPKDPEEKADTLFVHPDVRRMLMEGKAITEGLRALILWGALQVDLSHYAATEEERQQADDLIGLLTPVIKGYGTDKGFDVAVSSQQVFGGHGYIWENGVEQYVRDARIAQIYEGTNGVQAMDLVGRKLPMNGGRALQALLKIIATEVADAKAEPKLGAFAEALEKATGQLQAATMWLMQNAMKNPDNAGAGAHHYMHILGIVATGLMWLRMAKAATGLLAAGEGDAKYLEAKLVTARFFAERIMPDAGSLRRKMEGGAEALMALDPDMFLAA</sequence>
<evidence type="ECO:0000313" key="16">
    <source>
        <dbReference type="Proteomes" id="UP000217141"/>
    </source>
</evidence>
<evidence type="ECO:0000256" key="3">
    <source>
        <dbReference type="ARBA" id="ARBA00022630"/>
    </source>
</evidence>
<dbReference type="GO" id="GO:0050660">
    <property type="term" value="F:flavin adenine dinucleotide binding"/>
    <property type="evidence" value="ECO:0007669"/>
    <property type="project" value="InterPro"/>
</dbReference>
<dbReference type="SUPFAM" id="SSF47203">
    <property type="entry name" value="Acyl-CoA dehydrogenase C-terminal domain-like"/>
    <property type="match status" value="1"/>
</dbReference>
<dbReference type="InterPro" id="IPR052166">
    <property type="entry name" value="Diverse_Acyl-CoA_DH"/>
</dbReference>
<dbReference type="Gene3D" id="1.10.540.10">
    <property type="entry name" value="Acyl-CoA dehydrogenase/oxidase, N-terminal domain"/>
    <property type="match status" value="1"/>
</dbReference>
<dbReference type="AlphaFoldDB" id="A0A249MQB9"/>
<dbReference type="EC" id="1.3.99.41" evidence="8"/>
<dbReference type="Pfam" id="PF02770">
    <property type="entry name" value="Acyl-CoA_dh_M"/>
    <property type="match status" value="1"/>
</dbReference>
<evidence type="ECO:0000256" key="6">
    <source>
        <dbReference type="ARBA" id="ARBA00051388"/>
    </source>
</evidence>
<dbReference type="GO" id="GO:0016627">
    <property type="term" value="F:oxidoreductase activity, acting on the CH-CH group of donors"/>
    <property type="evidence" value="ECO:0007669"/>
    <property type="project" value="InterPro"/>
</dbReference>
<evidence type="ECO:0000256" key="2">
    <source>
        <dbReference type="ARBA" id="ARBA00009347"/>
    </source>
</evidence>
<dbReference type="Pfam" id="PF12806">
    <property type="entry name" value="Acyl-CoA_dh_C"/>
    <property type="match status" value="1"/>
</dbReference>
<dbReference type="PANTHER" id="PTHR42803">
    <property type="entry name" value="ACYL-COA DEHYDROGENASE"/>
    <property type="match status" value="1"/>
</dbReference>
<dbReference type="EMBL" id="CP022745">
    <property type="protein sequence ID" value="ASY43349.1"/>
    <property type="molecule type" value="Genomic_DNA"/>
</dbReference>
<evidence type="ECO:0000259" key="11">
    <source>
        <dbReference type="Pfam" id="PF00441"/>
    </source>
</evidence>
<feature type="domain" description="Acyl-CoA oxidase/dehydrogenase middle" evidence="12">
    <location>
        <begin position="171"/>
        <end position="279"/>
    </location>
</feature>
<dbReference type="Gene3D" id="2.40.110.10">
    <property type="entry name" value="Butyryl-CoA Dehydrogenase, subunit A, domain 2"/>
    <property type="match status" value="1"/>
</dbReference>
<keyword evidence="5 10" id="KW-0560">Oxidoreductase</keyword>